<feature type="DNA-binding region" description="H-T-H motif" evidence="2">
    <location>
        <begin position="70"/>
        <end position="89"/>
    </location>
</feature>
<sequence length="252" mass="27607">MPDGIKPRLRRWTFSPQRNSNGRQGGGVGLTEDSKRSSGVRQNSRRLRTRDQLLAAAEILFAERAPDAVSIDEIVIAAGVAKGTYYNHFIDKADIIHAVYRRVRMRIETAIAEANREVDDPASRVARALCLYARTAIETPNAATVLTKVLEKGLPEDTPLNHGVFDDMREGMKRDRFRIPTVEVAAILVVAVSQQLMAHILQGEQGYAARILAQQLIAMLLAGLGLEPSEASAVSAKAVEDIMRAGLLNLTI</sequence>
<evidence type="ECO:0000256" key="2">
    <source>
        <dbReference type="PROSITE-ProRule" id="PRU00335"/>
    </source>
</evidence>
<dbReference type="Pfam" id="PF21306">
    <property type="entry name" value="TetR_C_40"/>
    <property type="match status" value="1"/>
</dbReference>
<dbReference type="PANTHER" id="PTHR43479:SF11">
    <property type="entry name" value="ACREF_ENVCD OPERON REPRESSOR-RELATED"/>
    <property type="match status" value="1"/>
</dbReference>
<dbReference type="PRINTS" id="PR00455">
    <property type="entry name" value="HTHTETR"/>
</dbReference>
<dbReference type="AlphaFoldDB" id="A0A7W9ED29"/>
<keyword evidence="1 2" id="KW-0238">DNA-binding</keyword>
<dbReference type="InterPro" id="IPR050624">
    <property type="entry name" value="HTH-type_Tx_Regulator"/>
</dbReference>
<comment type="caution">
    <text evidence="5">The sequence shown here is derived from an EMBL/GenBank/DDBJ whole genome shotgun (WGS) entry which is preliminary data.</text>
</comment>
<dbReference type="Gene3D" id="1.10.357.10">
    <property type="entry name" value="Tetracycline Repressor, domain 2"/>
    <property type="match status" value="1"/>
</dbReference>
<keyword evidence="6" id="KW-1185">Reference proteome</keyword>
<evidence type="ECO:0000259" key="4">
    <source>
        <dbReference type="PROSITE" id="PS50977"/>
    </source>
</evidence>
<evidence type="ECO:0000313" key="6">
    <source>
        <dbReference type="Proteomes" id="UP000549617"/>
    </source>
</evidence>
<evidence type="ECO:0000256" key="3">
    <source>
        <dbReference type="SAM" id="MobiDB-lite"/>
    </source>
</evidence>
<evidence type="ECO:0000256" key="1">
    <source>
        <dbReference type="ARBA" id="ARBA00023125"/>
    </source>
</evidence>
<organism evidence="5 6">
    <name type="scientific">Sphingobium boeckii</name>
    <dbReference type="NCBI Taxonomy" id="1082345"/>
    <lineage>
        <taxon>Bacteria</taxon>
        <taxon>Pseudomonadati</taxon>
        <taxon>Pseudomonadota</taxon>
        <taxon>Alphaproteobacteria</taxon>
        <taxon>Sphingomonadales</taxon>
        <taxon>Sphingomonadaceae</taxon>
        <taxon>Sphingobium</taxon>
    </lineage>
</organism>
<reference evidence="5 6" key="1">
    <citation type="submission" date="2020-08" db="EMBL/GenBank/DDBJ databases">
        <title>Genomic Encyclopedia of Type Strains, Phase IV (KMG-IV): sequencing the most valuable type-strain genomes for metagenomic binning, comparative biology and taxonomic classification.</title>
        <authorList>
            <person name="Goeker M."/>
        </authorList>
    </citation>
    <scope>NUCLEOTIDE SEQUENCE [LARGE SCALE GENOMIC DNA]</scope>
    <source>
        <strain evidence="5 6">DSM 25079</strain>
    </source>
</reference>
<dbReference type="InterPro" id="IPR049513">
    <property type="entry name" value="TetR_C_40"/>
</dbReference>
<proteinExistence type="predicted"/>
<dbReference type="InterPro" id="IPR009057">
    <property type="entry name" value="Homeodomain-like_sf"/>
</dbReference>
<dbReference type="SUPFAM" id="SSF46689">
    <property type="entry name" value="Homeodomain-like"/>
    <property type="match status" value="1"/>
</dbReference>
<feature type="region of interest" description="Disordered" evidence="3">
    <location>
        <begin position="15"/>
        <end position="44"/>
    </location>
</feature>
<feature type="domain" description="HTH tetR-type" evidence="4">
    <location>
        <begin position="47"/>
        <end position="107"/>
    </location>
</feature>
<dbReference type="EMBL" id="JACIJC010000001">
    <property type="protein sequence ID" value="MBB5684858.1"/>
    <property type="molecule type" value="Genomic_DNA"/>
</dbReference>
<dbReference type="InterPro" id="IPR001647">
    <property type="entry name" value="HTH_TetR"/>
</dbReference>
<dbReference type="PANTHER" id="PTHR43479">
    <property type="entry name" value="ACREF/ENVCD OPERON REPRESSOR-RELATED"/>
    <property type="match status" value="1"/>
</dbReference>
<dbReference type="PROSITE" id="PS50977">
    <property type="entry name" value="HTH_TETR_2"/>
    <property type="match status" value="1"/>
</dbReference>
<dbReference type="Proteomes" id="UP000549617">
    <property type="component" value="Unassembled WGS sequence"/>
</dbReference>
<protein>
    <submittedName>
        <fullName evidence="5">AcrR family transcriptional regulator</fullName>
    </submittedName>
</protein>
<accession>A0A7W9ED29</accession>
<evidence type="ECO:0000313" key="5">
    <source>
        <dbReference type="EMBL" id="MBB5684858.1"/>
    </source>
</evidence>
<name>A0A7W9ED29_9SPHN</name>
<dbReference type="Pfam" id="PF00440">
    <property type="entry name" value="TetR_N"/>
    <property type="match status" value="1"/>
</dbReference>
<dbReference type="GO" id="GO:0003677">
    <property type="term" value="F:DNA binding"/>
    <property type="evidence" value="ECO:0007669"/>
    <property type="project" value="UniProtKB-UniRule"/>
</dbReference>
<gene>
    <name evidence="5" type="ORF">FHS49_000849</name>
</gene>